<sequence length="262" mass="27119">MAPSPSAELVVLGSGTILPRAGHGCSGYALRPRSGAAWTLVDCGPGTVRSLGAVGIGVEQIERVVLSHFHTDHCLDLFALAFARRNPNLGAVPQLEVLGPPGLTDLIERAPAALGRHVEDPARTVTELAAGQDGSLGFERADLVGEGHLNGHTPNALSWRLTLPGGFVLAYSGDSGPTPGLARAARGADLFLCESAFPDGEESEHHLTPTQTGRIATAAGARALLLTHCYPQLDPDDAANCAGRVFAGPIATAFDGLRVPLH</sequence>
<evidence type="ECO:0000313" key="3">
    <source>
        <dbReference type="Proteomes" id="UP000316921"/>
    </source>
</evidence>
<gene>
    <name evidence="2" type="primary">rnz</name>
    <name evidence="2" type="ORF">Pla133_25450</name>
</gene>
<dbReference type="RefSeq" id="WP_145065670.1">
    <property type="nucleotide sequence ID" value="NZ_CP036287.1"/>
</dbReference>
<evidence type="ECO:0000259" key="1">
    <source>
        <dbReference type="SMART" id="SM00849"/>
    </source>
</evidence>
<dbReference type="Proteomes" id="UP000316921">
    <property type="component" value="Chromosome"/>
</dbReference>
<dbReference type="Gene3D" id="3.60.15.10">
    <property type="entry name" value="Ribonuclease Z/Hydroxyacylglutathione hydrolase-like"/>
    <property type="match status" value="1"/>
</dbReference>
<dbReference type="SMART" id="SM00849">
    <property type="entry name" value="Lactamase_B"/>
    <property type="match status" value="1"/>
</dbReference>
<feature type="domain" description="Metallo-beta-lactamase" evidence="1">
    <location>
        <begin position="24"/>
        <end position="228"/>
    </location>
</feature>
<name>A0A518BKF6_9BACT</name>
<dbReference type="InterPro" id="IPR001279">
    <property type="entry name" value="Metallo-B-lactamas"/>
</dbReference>
<organism evidence="2 3">
    <name type="scientific">Engelhardtia mirabilis</name>
    <dbReference type="NCBI Taxonomy" id="2528011"/>
    <lineage>
        <taxon>Bacteria</taxon>
        <taxon>Pseudomonadati</taxon>
        <taxon>Planctomycetota</taxon>
        <taxon>Planctomycetia</taxon>
        <taxon>Planctomycetia incertae sedis</taxon>
        <taxon>Engelhardtia</taxon>
    </lineage>
</organism>
<dbReference type="EMBL" id="CP036287">
    <property type="protein sequence ID" value="QDU67462.1"/>
    <property type="molecule type" value="Genomic_DNA"/>
</dbReference>
<evidence type="ECO:0000313" key="2">
    <source>
        <dbReference type="EMBL" id="QDU67462.1"/>
    </source>
</evidence>
<dbReference type="AlphaFoldDB" id="A0A518BKF6"/>
<keyword evidence="2" id="KW-0378">Hydrolase</keyword>
<accession>A0A518BKF6</accession>
<dbReference type="KEGG" id="pbap:Pla133_25450"/>
<proteinExistence type="predicted"/>
<protein>
    <submittedName>
        <fullName evidence="2">Ribonuclease Z</fullName>
        <ecNumber evidence="2">3.1.26.11</ecNumber>
    </submittedName>
</protein>
<dbReference type="GO" id="GO:0042781">
    <property type="term" value="F:3'-tRNA processing endoribonuclease activity"/>
    <property type="evidence" value="ECO:0007669"/>
    <property type="project" value="UniProtKB-EC"/>
</dbReference>
<dbReference type="SUPFAM" id="SSF56281">
    <property type="entry name" value="Metallo-hydrolase/oxidoreductase"/>
    <property type="match status" value="1"/>
</dbReference>
<reference evidence="2 3" key="1">
    <citation type="submission" date="2019-02" db="EMBL/GenBank/DDBJ databases">
        <title>Deep-cultivation of Planctomycetes and their phenomic and genomic characterization uncovers novel biology.</title>
        <authorList>
            <person name="Wiegand S."/>
            <person name="Jogler M."/>
            <person name="Boedeker C."/>
            <person name="Pinto D."/>
            <person name="Vollmers J."/>
            <person name="Rivas-Marin E."/>
            <person name="Kohn T."/>
            <person name="Peeters S.H."/>
            <person name="Heuer A."/>
            <person name="Rast P."/>
            <person name="Oberbeckmann S."/>
            <person name="Bunk B."/>
            <person name="Jeske O."/>
            <person name="Meyerdierks A."/>
            <person name="Storesund J.E."/>
            <person name="Kallscheuer N."/>
            <person name="Luecker S."/>
            <person name="Lage O.M."/>
            <person name="Pohl T."/>
            <person name="Merkel B.J."/>
            <person name="Hornburger P."/>
            <person name="Mueller R.-W."/>
            <person name="Bruemmer F."/>
            <person name="Labrenz M."/>
            <person name="Spormann A.M."/>
            <person name="Op den Camp H."/>
            <person name="Overmann J."/>
            <person name="Amann R."/>
            <person name="Jetten M.S.M."/>
            <person name="Mascher T."/>
            <person name="Medema M.H."/>
            <person name="Devos D.P."/>
            <person name="Kaster A.-K."/>
            <person name="Ovreas L."/>
            <person name="Rohde M."/>
            <person name="Galperin M.Y."/>
            <person name="Jogler C."/>
        </authorList>
    </citation>
    <scope>NUCLEOTIDE SEQUENCE [LARGE SCALE GENOMIC DNA]</scope>
    <source>
        <strain evidence="2 3">Pla133</strain>
    </source>
</reference>
<dbReference type="EC" id="3.1.26.11" evidence="2"/>
<dbReference type="PANTHER" id="PTHR46018">
    <property type="entry name" value="ZINC PHOSPHODIESTERASE ELAC PROTEIN 1"/>
    <property type="match status" value="1"/>
</dbReference>
<keyword evidence="3" id="KW-1185">Reference proteome</keyword>
<dbReference type="PANTHER" id="PTHR46018:SF4">
    <property type="entry name" value="METALLO-HYDROLASE YHFI-RELATED"/>
    <property type="match status" value="1"/>
</dbReference>
<dbReference type="InterPro" id="IPR036866">
    <property type="entry name" value="RibonucZ/Hydroxyglut_hydro"/>
</dbReference>
<dbReference type="Pfam" id="PF12706">
    <property type="entry name" value="Lactamase_B_2"/>
    <property type="match status" value="1"/>
</dbReference>